<dbReference type="NCBIfam" id="TIGR02532">
    <property type="entry name" value="IV_pilin_GFxxxE"/>
    <property type="match status" value="1"/>
</dbReference>
<evidence type="ECO:0000313" key="2">
    <source>
        <dbReference type="EMBL" id="QDU30560.1"/>
    </source>
</evidence>
<dbReference type="AlphaFoldDB" id="A0A517YK14"/>
<evidence type="ECO:0000259" key="1">
    <source>
        <dbReference type="Pfam" id="PF07596"/>
    </source>
</evidence>
<reference evidence="2 3" key="1">
    <citation type="submission" date="2019-02" db="EMBL/GenBank/DDBJ databases">
        <title>Deep-cultivation of Planctomycetes and their phenomic and genomic characterization uncovers novel biology.</title>
        <authorList>
            <person name="Wiegand S."/>
            <person name="Jogler M."/>
            <person name="Boedeker C."/>
            <person name="Pinto D."/>
            <person name="Vollmers J."/>
            <person name="Rivas-Marin E."/>
            <person name="Kohn T."/>
            <person name="Peeters S.H."/>
            <person name="Heuer A."/>
            <person name="Rast P."/>
            <person name="Oberbeckmann S."/>
            <person name="Bunk B."/>
            <person name="Jeske O."/>
            <person name="Meyerdierks A."/>
            <person name="Storesund J.E."/>
            <person name="Kallscheuer N."/>
            <person name="Luecker S."/>
            <person name="Lage O.M."/>
            <person name="Pohl T."/>
            <person name="Merkel B.J."/>
            <person name="Hornburger P."/>
            <person name="Mueller R.-W."/>
            <person name="Bruemmer F."/>
            <person name="Labrenz M."/>
            <person name="Spormann A.M."/>
            <person name="Op den Camp H."/>
            <person name="Overmann J."/>
            <person name="Amann R."/>
            <person name="Jetten M.S.M."/>
            <person name="Mascher T."/>
            <person name="Medema M.H."/>
            <person name="Devos D.P."/>
            <person name="Kaster A.-K."/>
            <person name="Ovreas L."/>
            <person name="Rohde M."/>
            <person name="Galperin M.Y."/>
            <person name="Jogler C."/>
        </authorList>
    </citation>
    <scope>NUCLEOTIDE SEQUENCE [LARGE SCALE GENOMIC DNA]</scope>
    <source>
        <strain evidence="2 3">ETA_A8</strain>
    </source>
</reference>
<proteinExistence type="predicted"/>
<dbReference type="PANTHER" id="PTHR30093:SF2">
    <property type="entry name" value="TYPE II SECRETION SYSTEM PROTEIN H"/>
    <property type="match status" value="1"/>
</dbReference>
<dbReference type="InterPro" id="IPR012902">
    <property type="entry name" value="N_methyl_site"/>
</dbReference>
<gene>
    <name evidence="2" type="ORF">ETAA8_57060</name>
</gene>
<feature type="domain" description="DUF1559" evidence="1">
    <location>
        <begin position="31"/>
        <end position="313"/>
    </location>
</feature>
<organism evidence="2 3">
    <name type="scientific">Anatilimnocola aggregata</name>
    <dbReference type="NCBI Taxonomy" id="2528021"/>
    <lineage>
        <taxon>Bacteria</taxon>
        <taxon>Pseudomonadati</taxon>
        <taxon>Planctomycetota</taxon>
        <taxon>Planctomycetia</taxon>
        <taxon>Pirellulales</taxon>
        <taxon>Pirellulaceae</taxon>
        <taxon>Anatilimnocola</taxon>
    </lineage>
</organism>
<dbReference type="InterPro" id="IPR011453">
    <property type="entry name" value="DUF1559"/>
</dbReference>
<dbReference type="Pfam" id="PF07596">
    <property type="entry name" value="SBP_bac_10"/>
    <property type="match status" value="1"/>
</dbReference>
<dbReference type="Pfam" id="PF07963">
    <property type="entry name" value="N_methyl"/>
    <property type="match status" value="1"/>
</dbReference>
<dbReference type="KEGG" id="aagg:ETAA8_57060"/>
<dbReference type="Proteomes" id="UP000315017">
    <property type="component" value="Chromosome"/>
</dbReference>
<evidence type="ECO:0000313" key="3">
    <source>
        <dbReference type="Proteomes" id="UP000315017"/>
    </source>
</evidence>
<dbReference type="SUPFAM" id="SSF54523">
    <property type="entry name" value="Pili subunits"/>
    <property type="match status" value="1"/>
</dbReference>
<keyword evidence="3" id="KW-1185">Reference proteome</keyword>
<sequence length="332" mass="35004">MNRRPAFTLVELLVVIAIIGVLVALLLPAVQAAREAARRASCQNNLRQLGLALHNYESAFQVFPPSSITDGGAASQPWSGQSFLLPYMEGAGQFSKIDFSVGYHTSTNKALFPPNGIAATKVKVLMCPSDPNDKARLNAGVAEHYPLCYGLSVGPYLVYNPTTRADGGAAFAPNARMTAASIGDGLSNTLGMSEVKAFNPRFHDATLPATAPATPGAVSGSVSGGAWSEFNGHTEWVCGRAIHTGFTTTFVPNTKVPHVSGGKTFDIDVSSMREGATTTDNTYGVITSRSYHPGTVCTLLMDSSVRSISSTVNLATWRALGTRNDGDIPGDF</sequence>
<dbReference type="OrthoDB" id="254858at2"/>
<dbReference type="PANTHER" id="PTHR30093">
    <property type="entry name" value="GENERAL SECRETION PATHWAY PROTEIN G"/>
    <property type="match status" value="1"/>
</dbReference>
<dbReference type="RefSeq" id="WP_145096244.1">
    <property type="nucleotide sequence ID" value="NZ_CP036274.1"/>
</dbReference>
<protein>
    <recommendedName>
        <fullName evidence="1">DUF1559 domain-containing protein</fullName>
    </recommendedName>
</protein>
<name>A0A517YK14_9BACT</name>
<dbReference type="EMBL" id="CP036274">
    <property type="protein sequence ID" value="QDU30560.1"/>
    <property type="molecule type" value="Genomic_DNA"/>
</dbReference>
<dbReference type="Gene3D" id="3.30.700.10">
    <property type="entry name" value="Glycoprotein, Type 4 Pilin"/>
    <property type="match status" value="1"/>
</dbReference>
<accession>A0A517YK14</accession>
<dbReference type="InterPro" id="IPR045584">
    <property type="entry name" value="Pilin-like"/>
</dbReference>